<protein>
    <submittedName>
        <fullName evidence="1">(apollo) hypothetical protein</fullName>
    </submittedName>
</protein>
<dbReference type="AlphaFoldDB" id="A0A8S3XKF2"/>
<dbReference type="OrthoDB" id="10448042at2759"/>
<evidence type="ECO:0000313" key="2">
    <source>
        <dbReference type="Proteomes" id="UP000691718"/>
    </source>
</evidence>
<proteinExistence type="predicted"/>
<keyword evidence="2" id="KW-1185">Reference proteome</keyword>
<evidence type="ECO:0000313" key="1">
    <source>
        <dbReference type="EMBL" id="CAG5025150.1"/>
    </source>
</evidence>
<sequence length="235" mass="25972">MVDILVVKKLFLPLFTEACNRPIHYACSEDDNDGDFSADDLSDEYLPPQPQSSRVQYTDSDCAAVQVLEDINIVGSKLSIRSINKSPAMTETFHQDPALPDFLTYEIMSCSLEKREQEILLNPCSIGSSHQHVYLPMPSSSSILETPVMTETLHQEPALCGILTNDDPSCSPERREPEMPLEPCLIGSSHQNVCLPSSSSLLKAPVMTETLHQEQDLVGILTNDDPSCSADRHEP</sequence>
<name>A0A8S3XKF2_PARAO</name>
<gene>
    <name evidence="1" type="ORF">PAPOLLO_LOCUS18300</name>
</gene>
<reference evidence="1" key="1">
    <citation type="submission" date="2021-04" db="EMBL/GenBank/DDBJ databases">
        <authorList>
            <person name="Tunstrom K."/>
        </authorList>
    </citation>
    <scope>NUCLEOTIDE SEQUENCE</scope>
</reference>
<organism evidence="1 2">
    <name type="scientific">Parnassius apollo</name>
    <name type="common">Apollo butterfly</name>
    <name type="synonym">Papilio apollo</name>
    <dbReference type="NCBI Taxonomy" id="110799"/>
    <lineage>
        <taxon>Eukaryota</taxon>
        <taxon>Metazoa</taxon>
        <taxon>Ecdysozoa</taxon>
        <taxon>Arthropoda</taxon>
        <taxon>Hexapoda</taxon>
        <taxon>Insecta</taxon>
        <taxon>Pterygota</taxon>
        <taxon>Neoptera</taxon>
        <taxon>Endopterygota</taxon>
        <taxon>Lepidoptera</taxon>
        <taxon>Glossata</taxon>
        <taxon>Ditrysia</taxon>
        <taxon>Papilionoidea</taxon>
        <taxon>Papilionidae</taxon>
        <taxon>Parnassiinae</taxon>
        <taxon>Parnassini</taxon>
        <taxon>Parnassius</taxon>
        <taxon>Parnassius</taxon>
    </lineage>
</organism>
<accession>A0A8S3XKF2</accession>
<dbReference type="Proteomes" id="UP000691718">
    <property type="component" value="Unassembled WGS sequence"/>
</dbReference>
<dbReference type="EMBL" id="CAJQZP010001172">
    <property type="protein sequence ID" value="CAG5025150.1"/>
    <property type="molecule type" value="Genomic_DNA"/>
</dbReference>
<comment type="caution">
    <text evidence="1">The sequence shown here is derived from an EMBL/GenBank/DDBJ whole genome shotgun (WGS) entry which is preliminary data.</text>
</comment>